<dbReference type="GO" id="GO:0005737">
    <property type="term" value="C:cytoplasm"/>
    <property type="evidence" value="ECO:0007669"/>
    <property type="project" value="TreeGrafter"/>
</dbReference>
<evidence type="ECO:0000313" key="7">
    <source>
        <dbReference type="EMBL" id="THH18892.1"/>
    </source>
</evidence>
<feature type="domain" description="UPF3" evidence="6">
    <location>
        <begin position="24"/>
        <end position="198"/>
    </location>
</feature>
<dbReference type="GO" id="GO:0003729">
    <property type="term" value="F:mRNA binding"/>
    <property type="evidence" value="ECO:0007669"/>
    <property type="project" value="TreeGrafter"/>
</dbReference>
<protein>
    <recommendedName>
        <fullName evidence="6">UPF3 domain-containing protein</fullName>
    </recommendedName>
</protein>
<comment type="caution">
    <text evidence="7">The sequence shown here is derived from an EMBL/GenBank/DDBJ whole genome shotgun (WGS) entry which is preliminary data.</text>
</comment>
<feature type="compositionally biased region" description="Basic and acidic residues" evidence="5">
    <location>
        <begin position="196"/>
        <end position="216"/>
    </location>
</feature>
<dbReference type="GO" id="GO:0045727">
    <property type="term" value="P:positive regulation of translation"/>
    <property type="evidence" value="ECO:0007669"/>
    <property type="project" value="TreeGrafter"/>
</dbReference>
<evidence type="ECO:0000313" key="8">
    <source>
        <dbReference type="Proteomes" id="UP000310158"/>
    </source>
</evidence>
<feature type="region of interest" description="Disordered" evidence="5">
    <location>
        <begin position="196"/>
        <end position="431"/>
    </location>
</feature>
<organism evidence="7 8">
    <name type="scientific">Bondarzewia mesenterica</name>
    <dbReference type="NCBI Taxonomy" id="1095465"/>
    <lineage>
        <taxon>Eukaryota</taxon>
        <taxon>Fungi</taxon>
        <taxon>Dikarya</taxon>
        <taxon>Basidiomycota</taxon>
        <taxon>Agaricomycotina</taxon>
        <taxon>Agaricomycetes</taxon>
        <taxon>Russulales</taxon>
        <taxon>Bondarzewiaceae</taxon>
        <taxon>Bondarzewia</taxon>
    </lineage>
</organism>
<feature type="compositionally biased region" description="Low complexity" evidence="5">
    <location>
        <begin position="335"/>
        <end position="345"/>
    </location>
</feature>
<dbReference type="AlphaFoldDB" id="A0A4S4M1P2"/>
<keyword evidence="3" id="KW-0866">Nonsense-mediated mRNA decay</keyword>
<dbReference type="Gene3D" id="3.30.70.330">
    <property type="match status" value="1"/>
</dbReference>
<feature type="compositionally biased region" description="Basic residues" evidence="5">
    <location>
        <begin position="477"/>
        <end position="489"/>
    </location>
</feature>
<dbReference type="EMBL" id="SGPL01000061">
    <property type="protein sequence ID" value="THH18892.1"/>
    <property type="molecule type" value="Genomic_DNA"/>
</dbReference>
<keyword evidence="8" id="KW-1185">Reference proteome</keyword>
<dbReference type="InterPro" id="IPR039722">
    <property type="entry name" value="Upf3"/>
</dbReference>
<dbReference type="InterPro" id="IPR012677">
    <property type="entry name" value="Nucleotide-bd_a/b_plait_sf"/>
</dbReference>
<dbReference type="CDD" id="cd12455">
    <property type="entry name" value="RRM_like_Smg4_UPF3"/>
    <property type="match status" value="1"/>
</dbReference>
<feature type="compositionally biased region" description="Basic and acidic residues" evidence="5">
    <location>
        <begin position="403"/>
        <end position="419"/>
    </location>
</feature>
<keyword evidence="4" id="KW-0539">Nucleus</keyword>
<feature type="compositionally biased region" description="Low complexity" evidence="5">
    <location>
        <begin position="244"/>
        <end position="290"/>
    </location>
</feature>
<evidence type="ECO:0000256" key="3">
    <source>
        <dbReference type="ARBA" id="ARBA00023161"/>
    </source>
</evidence>
<reference evidence="7 8" key="1">
    <citation type="submission" date="2019-02" db="EMBL/GenBank/DDBJ databases">
        <title>Genome sequencing of the rare red list fungi Bondarzewia mesenterica.</title>
        <authorList>
            <person name="Buettner E."/>
            <person name="Kellner H."/>
        </authorList>
    </citation>
    <scope>NUCLEOTIDE SEQUENCE [LARGE SCALE GENOMIC DNA]</scope>
    <source>
        <strain evidence="7 8">DSM 108281</strain>
    </source>
</reference>
<dbReference type="OrthoDB" id="18087at2759"/>
<dbReference type="Pfam" id="PF03467">
    <property type="entry name" value="Smg4_UPF3"/>
    <property type="match status" value="1"/>
</dbReference>
<comment type="subcellular location">
    <subcellularLocation>
        <location evidence="1">Nucleus</location>
    </subcellularLocation>
</comment>
<dbReference type="Proteomes" id="UP000310158">
    <property type="component" value="Unassembled WGS sequence"/>
</dbReference>
<evidence type="ECO:0000256" key="4">
    <source>
        <dbReference type="ARBA" id="ARBA00023242"/>
    </source>
</evidence>
<dbReference type="GO" id="GO:0005730">
    <property type="term" value="C:nucleolus"/>
    <property type="evidence" value="ECO:0007669"/>
    <property type="project" value="TreeGrafter"/>
</dbReference>
<gene>
    <name evidence="7" type="ORF">EW146_g2181</name>
</gene>
<feature type="region of interest" description="Disordered" evidence="5">
    <location>
        <begin position="1"/>
        <end position="26"/>
    </location>
</feature>
<dbReference type="InterPro" id="IPR035979">
    <property type="entry name" value="RBD_domain_sf"/>
</dbReference>
<dbReference type="PANTHER" id="PTHR13112:SF0">
    <property type="entry name" value="FI21285P1"/>
    <property type="match status" value="1"/>
</dbReference>
<feature type="compositionally biased region" description="Low complexity" evidence="5">
    <location>
        <begin position="303"/>
        <end position="327"/>
    </location>
</feature>
<dbReference type="InterPro" id="IPR005120">
    <property type="entry name" value="UPF3_dom"/>
</dbReference>
<dbReference type="SUPFAM" id="SSF54928">
    <property type="entry name" value="RNA-binding domain, RBD"/>
    <property type="match status" value="1"/>
</dbReference>
<dbReference type="GO" id="GO:0000184">
    <property type="term" value="P:nuclear-transcribed mRNA catabolic process, nonsense-mediated decay"/>
    <property type="evidence" value="ECO:0007669"/>
    <property type="project" value="UniProtKB-KW"/>
</dbReference>
<sequence>MDSNNPKTKPKEKRQAPSKPSGHERLKTIVRRLPPNLPEDIFWQSVQNWVTDDTASWKIFYPGKLRKKYVNYQTLNKENVPSRAYIAFKNEELLADFSREYDGHIFRDKSGNEFQVVVEFAPYQKVPSEKKKADSRTGTIEKDRGITDEDYISFMKLLETESAKPHDTEQLLETLIASTQPAPMPKSTPLLEAIKAEKSAQKDKEAILRNHPHYKDVASSSASSKKDESKKKGGAPTSVKPVETQSASSKKGSKKAAAAAQKQTALSSTSQLKNGGASIATAAASITKAAQPPSTKSNKGERQQSQTQSQEPQLLKRPVTPASTTSIPVPPTPTSAPTETLPSGSAGAGGRRSRPVLGLASRQFEAALSGAGVSKTKRERAADREKDKDKGKESRGAAVAGEDGGKGKERERRHEDKTVGKAARQAKAEAGASAVIVPAILQRDGQQQQVAPKILTRSAEAEGSAVTPTSVTETMRGRGHAKSRGRGRGRGKEATRGG</sequence>
<evidence type="ECO:0000256" key="2">
    <source>
        <dbReference type="ARBA" id="ARBA00005991"/>
    </source>
</evidence>
<proteinExistence type="inferred from homology"/>
<feature type="compositionally biased region" description="Basic and acidic residues" evidence="5">
    <location>
        <begin position="379"/>
        <end position="395"/>
    </location>
</feature>
<name>A0A4S4M1P2_9AGAM</name>
<comment type="similarity">
    <text evidence="2">Belongs to the RENT3 family.</text>
</comment>
<evidence type="ECO:0000256" key="1">
    <source>
        <dbReference type="ARBA" id="ARBA00004123"/>
    </source>
</evidence>
<feature type="compositionally biased region" description="Low complexity" evidence="5">
    <location>
        <begin position="422"/>
        <end position="431"/>
    </location>
</feature>
<accession>A0A4S4M1P2</accession>
<feature type="region of interest" description="Disordered" evidence="5">
    <location>
        <begin position="456"/>
        <end position="498"/>
    </location>
</feature>
<evidence type="ECO:0000256" key="5">
    <source>
        <dbReference type="SAM" id="MobiDB-lite"/>
    </source>
</evidence>
<dbReference type="PANTHER" id="PTHR13112">
    <property type="entry name" value="UPF3 REGULATOR OF NONSENSE TRANSCRIPTS-LIKE PROTEIN"/>
    <property type="match status" value="1"/>
</dbReference>
<evidence type="ECO:0000259" key="6">
    <source>
        <dbReference type="Pfam" id="PF03467"/>
    </source>
</evidence>